<reference evidence="2 3" key="1">
    <citation type="submission" date="2020-07" db="EMBL/GenBank/DDBJ databases">
        <title>Halosimplex litoreum sp. nov. and Halosimplex rubrum sp. nov., isolated from different salt environments.</title>
        <authorList>
            <person name="Cui H."/>
        </authorList>
    </citation>
    <scope>NUCLEOTIDE SEQUENCE [LARGE SCALE GENOMIC DNA]</scope>
    <source>
        <strain evidence="2 3">R2</strain>
    </source>
</reference>
<organism evidence="2 3">
    <name type="scientific">Halosimplex pelagicum</name>
    <dbReference type="NCBI Taxonomy" id="869886"/>
    <lineage>
        <taxon>Archaea</taxon>
        <taxon>Methanobacteriati</taxon>
        <taxon>Methanobacteriota</taxon>
        <taxon>Stenosarchaea group</taxon>
        <taxon>Halobacteria</taxon>
        <taxon>Halobacteriales</taxon>
        <taxon>Haloarculaceae</taxon>
        <taxon>Halosimplex</taxon>
    </lineage>
</organism>
<dbReference type="GeneID" id="56083194"/>
<protein>
    <submittedName>
        <fullName evidence="2">DNA-binding protein</fullName>
    </submittedName>
</protein>
<dbReference type="GO" id="GO:0003677">
    <property type="term" value="F:DNA binding"/>
    <property type="evidence" value="ECO:0007669"/>
    <property type="project" value="UniProtKB-KW"/>
</dbReference>
<dbReference type="KEGG" id="hpel:HZS54_11355"/>
<dbReference type="OrthoDB" id="56523at2157"/>
<gene>
    <name evidence="2" type="ORF">HZS54_11355</name>
</gene>
<feature type="region of interest" description="Disordered" evidence="1">
    <location>
        <begin position="191"/>
        <end position="238"/>
    </location>
</feature>
<accession>A0A7D5PB38</accession>
<dbReference type="AlphaFoldDB" id="A0A7D5PB38"/>
<keyword evidence="2" id="KW-0238">DNA-binding</keyword>
<dbReference type="RefSeq" id="WP_179922633.1">
    <property type="nucleotide sequence ID" value="NZ_CP058909.1"/>
</dbReference>
<evidence type="ECO:0000313" key="2">
    <source>
        <dbReference type="EMBL" id="QLH82165.1"/>
    </source>
</evidence>
<name>A0A7D5PB38_9EURY</name>
<keyword evidence="3" id="KW-1185">Reference proteome</keyword>
<dbReference type="Proteomes" id="UP000509346">
    <property type="component" value="Chromosome"/>
</dbReference>
<dbReference type="InterPro" id="IPR012340">
    <property type="entry name" value="NA-bd_OB-fold"/>
</dbReference>
<sequence length="238" mass="26643">MSESQYQGPEPARRVFAWEFKDATYQERQGDEERSPKMLLFPTGEWANRVFVVGTLVDINDQSDTDDYISGELRDPTGHFSINAGQFQQDAQKELQRLETPQYVAVTGKARQFQGDAGTITTIRVEQVTAVPDAIYDRWVADTAIQTLRRLDTFDSPHNEAAEQAADIYGTDLEEYRDAAVEALEFVEDLLHEEGVEKESDQPDDDTEQSAQPTTEDLSDGAAPEDIEEAVSQVDSGQ</sequence>
<evidence type="ECO:0000313" key="3">
    <source>
        <dbReference type="Proteomes" id="UP000509346"/>
    </source>
</evidence>
<evidence type="ECO:0000256" key="1">
    <source>
        <dbReference type="SAM" id="MobiDB-lite"/>
    </source>
</evidence>
<proteinExistence type="predicted"/>
<feature type="compositionally biased region" description="Basic and acidic residues" evidence="1">
    <location>
        <begin position="191"/>
        <end position="201"/>
    </location>
</feature>
<dbReference type="EMBL" id="CP058909">
    <property type="protein sequence ID" value="QLH82165.1"/>
    <property type="molecule type" value="Genomic_DNA"/>
</dbReference>
<feature type="compositionally biased region" description="Acidic residues" evidence="1">
    <location>
        <begin position="217"/>
        <end position="229"/>
    </location>
</feature>
<dbReference type="Gene3D" id="2.40.50.140">
    <property type="entry name" value="Nucleic acid-binding proteins"/>
    <property type="match status" value="1"/>
</dbReference>